<dbReference type="AlphaFoldDB" id="A0A085WU98"/>
<evidence type="ECO:0000313" key="5">
    <source>
        <dbReference type="EMBL" id="KFE71261.1"/>
    </source>
</evidence>
<evidence type="ECO:0000256" key="2">
    <source>
        <dbReference type="ARBA" id="ARBA00023125"/>
    </source>
</evidence>
<evidence type="ECO:0000313" key="6">
    <source>
        <dbReference type="Proteomes" id="UP000028725"/>
    </source>
</evidence>
<dbReference type="STRING" id="394096.DB31_3391"/>
<organism evidence="5 6">
    <name type="scientific">Hyalangium minutum</name>
    <dbReference type="NCBI Taxonomy" id="394096"/>
    <lineage>
        <taxon>Bacteria</taxon>
        <taxon>Pseudomonadati</taxon>
        <taxon>Myxococcota</taxon>
        <taxon>Myxococcia</taxon>
        <taxon>Myxococcales</taxon>
        <taxon>Cystobacterineae</taxon>
        <taxon>Archangiaceae</taxon>
        <taxon>Hyalangium</taxon>
    </lineage>
</organism>
<evidence type="ECO:0000256" key="3">
    <source>
        <dbReference type="ARBA" id="ARBA00023163"/>
    </source>
</evidence>
<dbReference type="PANTHER" id="PTHR33204:SF37">
    <property type="entry name" value="HTH-TYPE TRANSCRIPTIONAL REGULATOR YODB"/>
    <property type="match status" value="1"/>
</dbReference>
<dbReference type="Pfam" id="PF01638">
    <property type="entry name" value="HxlR"/>
    <property type="match status" value="1"/>
</dbReference>
<protein>
    <submittedName>
        <fullName evidence="5">Transcriptional regulator, HxlR family protein</fullName>
    </submittedName>
</protein>
<evidence type="ECO:0000259" key="4">
    <source>
        <dbReference type="PROSITE" id="PS51118"/>
    </source>
</evidence>
<keyword evidence="3" id="KW-0804">Transcription</keyword>
<reference evidence="5 6" key="1">
    <citation type="submission" date="2014-04" db="EMBL/GenBank/DDBJ databases">
        <title>Genome assembly of Hyalangium minutum DSM 14724.</title>
        <authorList>
            <person name="Sharma G."/>
            <person name="Subramanian S."/>
        </authorList>
    </citation>
    <scope>NUCLEOTIDE SEQUENCE [LARGE SCALE GENOMIC DNA]</scope>
    <source>
        <strain evidence="5 6">DSM 14724</strain>
    </source>
</reference>
<dbReference type="Gene3D" id="1.10.10.10">
    <property type="entry name" value="Winged helix-like DNA-binding domain superfamily/Winged helix DNA-binding domain"/>
    <property type="match status" value="1"/>
</dbReference>
<dbReference type="GO" id="GO:0003677">
    <property type="term" value="F:DNA binding"/>
    <property type="evidence" value="ECO:0007669"/>
    <property type="project" value="UniProtKB-KW"/>
</dbReference>
<gene>
    <name evidence="5" type="ORF">DB31_3391</name>
</gene>
<dbReference type="InterPro" id="IPR002577">
    <property type="entry name" value="HTH_HxlR"/>
</dbReference>
<dbReference type="InterPro" id="IPR036388">
    <property type="entry name" value="WH-like_DNA-bd_sf"/>
</dbReference>
<proteinExistence type="predicted"/>
<dbReference type="Proteomes" id="UP000028725">
    <property type="component" value="Unassembled WGS sequence"/>
</dbReference>
<evidence type="ECO:0000256" key="1">
    <source>
        <dbReference type="ARBA" id="ARBA00023015"/>
    </source>
</evidence>
<keyword evidence="2" id="KW-0238">DNA-binding</keyword>
<keyword evidence="1" id="KW-0805">Transcription regulation</keyword>
<comment type="caution">
    <text evidence="5">The sequence shown here is derived from an EMBL/GenBank/DDBJ whole genome shotgun (WGS) entry which is preliminary data.</text>
</comment>
<dbReference type="PROSITE" id="PS51118">
    <property type="entry name" value="HTH_HXLR"/>
    <property type="match status" value="1"/>
</dbReference>
<accession>A0A085WU98</accession>
<name>A0A085WU98_9BACT</name>
<dbReference type="PANTHER" id="PTHR33204">
    <property type="entry name" value="TRANSCRIPTIONAL REGULATOR, MARR FAMILY"/>
    <property type="match status" value="1"/>
</dbReference>
<sequence length="96" mass="10797">MLVRALANAGGEVRFAELQRRAPGISRKMLAQTLRELEYDGLVARRVEPTIPPAVHYSLTELGRTLIAPLDALREWAETHMVTVDEHRKRISAPLV</sequence>
<dbReference type="SUPFAM" id="SSF46785">
    <property type="entry name" value="Winged helix' DNA-binding domain"/>
    <property type="match status" value="1"/>
</dbReference>
<feature type="domain" description="HTH hxlR-type" evidence="4">
    <location>
        <begin position="1"/>
        <end position="85"/>
    </location>
</feature>
<dbReference type="EMBL" id="JMCB01000002">
    <property type="protein sequence ID" value="KFE71261.1"/>
    <property type="molecule type" value="Genomic_DNA"/>
</dbReference>
<dbReference type="InterPro" id="IPR036390">
    <property type="entry name" value="WH_DNA-bd_sf"/>
</dbReference>
<dbReference type="PATRIC" id="fig|394096.3.peg.1041"/>
<keyword evidence="6" id="KW-1185">Reference proteome</keyword>